<dbReference type="Proteomes" id="UP000031561">
    <property type="component" value="Unassembled WGS sequence"/>
</dbReference>
<dbReference type="EMBL" id="JTHE03000015">
    <property type="protein sequence ID" value="MCM1981693.1"/>
    <property type="molecule type" value="Genomic_DNA"/>
</dbReference>
<proteinExistence type="predicted"/>
<feature type="coiled-coil region" evidence="1">
    <location>
        <begin position="11"/>
        <end position="67"/>
    </location>
</feature>
<sequence>MKTQELYQTYQQKMNENLAKLDAKIEELKTKAMAAKAEQRQNYRDLVADLEAKKASLELKLQNLKSSGQDAFDSLKDGVDSAWSELQTAFDRAKSSF</sequence>
<protein>
    <recommendedName>
        <fullName evidence="4">Coiled coil domain-containing protein</fullName>
    </recommendedName>
</protein>
<keyword evidence="1" id="KW-0175">Coiled coil</keyword>
<gene>
    <name evidence="2" type="ORF">QQ91_0002455</name>
</gene>
<evidence type="ECO:0000313" key="2">
    <source>
        <dbReference type="EMBL" id="MCM1981693.1"/>
    </source>
</evidence>
<dbReference type="RefSeq" id="WP_166279605.1">
    <property type="nucleotide sequence ID" value="NZ_JTHE03000015.1"/>
</dbReference>
<organism evidence="2 3">
    <name type="scientific">Lyngbya confervoides BDU141951</name>
    <dbReference type="NCBI Taxonomy" id="1574623"/>
    <lineage>
        <taxon>Bacteria</taxon>
        <taxon>Bacillati</taxon>
        <taxon>Cyanobacteriota</taxon>
        <taxon>Cyanophyceae</taxon>
        <taxon>Oscillatoriophycideae</taxon>
        <taxon>Oscillatoriales</taxon>
        <taxon>Microcoleaceae</taxon>
        <taxon>Lyngbya</taxon>
    </lineage>
</organism>
<accession>A0ABD4SZ98</accession>
<reference evidence="2 3" key="1">
    <citation type="journal article" date="2015" name="Genome Announc.">
        <title>Draft Genome Sequence of Filamentous Marine Cyanobacterium Lyngbya confervoides Strain BDU141951.</title>
        <authorList>
            <person name="Chandrababunaidu M.M."/>
            <person name="Sen D."/>
            <person name="Tripathy S."/>
        </authorList>
    </citation>
    <scope>NUCLEOTIDE SEQUENCE [LARGE SCALE GENOMIC DNA]</scope>
    <source>
        <strain evidence="2 3">BDU141951</strain>
    </source>
</reference>
<keyword evidence="3" id="KW-1185">Reference proteome</keyword>
<evidence type="ECO:0008006" key="4">
    <source>
        <dbReference type="Google" id="ProtNLM"/>
    </source>
</evidence>
<comment type="caution">
    <text evidence="2">The sequence shown here is derived from an EMBL/GenBank/DDBJ whole genome shotgun (WGS) entry which is preliminary data.</text>
</comment>
<name>A0ABD4SZ98_9CYAN</name>
<dbReference type="AlphaFoldDB" id="A0ABD4SZ98"/>
<evidence type="ECO:0000313" key="3">
    <source>
        <dbReference type="Proteomes" id="UP000031561"/>
    </source>
</evidence>
<evidence type="ECO:0000256" key="1">
    <source>
        <dbReference type="SAM" id="Coils"/>
    </source>
</evidence>